<dbReference type="Gene3D" id="1.10.287.1490">
    <property type="match status" value="1"/>
</dbReference>
<dbReference type="KEGG" id="rlc:K227x_36620"/>
<feature type="coiled-coil region" evidence="1">
    <location>
        <begin position="45"/>
        <end position="93"/>
    </location>
</feature>
<dbReference type="PANTHER" id="PTHR39082">
    <property type="entry name" value="PHOSPHOLIPASE C-BETA-2-RELATED"/>
    <property type="match status" value="1"/>
</dbReference>
<accession>A0A517NDR4</accession>
<evidence type="ECO:0000256" key="1">
    <source>
        <dbReference type="SAM" id="Coils"/>
    </source>
</evidence>
<dbReference type="OrthoDB" id="260976at2"/>
<dbReference type="AlphaFoldDB" id="A0A517NDR4"/>
<gene>
    <name evidence="2" type="ORF">K227x_36620</name>
</gene>
<evidence type="ECO:0000313" key="2">
    <source>
        <dbReference type="EMBL" id="QDT05262.1"/>
    </source>
</evidence>
<proteinExistence type="predicted"/>
<dbReference type="Proteomes" id="UP000318538">
    <property type="component" value="Chromosome"/>
</dbReference>
<dbReference type="RefSeq" id="WP_145171282.1">
    <property type="nucleotide sequence ID" value="NZ_CP036525.1"/>
</dbReference>
<dbReference type="PANTHER" id="PTHR39082:SF1">
    <property type="entry name" value="SCAVENGER RECEPTOR CLASS A MEMBER 3"/>
    <property type="match status" value="1"/>
</dbReference>
<protein>
    <submittedName>
        <fullName evidence="2">Zinc ribbon domain protein</fullName>
    </submittedName>
</protein>
<name>A0A517NDR4_9BACT</name>
<dbReference type="EMBL" id="CP036525">
    <property type="protein sequence ID" value="QDT05262.1"/>
    <property type="molecule type" value="Genomic_DNA"/>
</dbReference>
<organism evidence="2 3">
    <name type="scientific">Rubripirellula lacrimiformis</name>
    <dbReference type="NCBI Taxonomy" id="1930273"/>
    <lineage>
        <taxon>Bacteria</taxon>
        <taxon>Pseudomonadati</taxon>
        <taxon>Planctomycetota</taxon>
        <taxon>Planctomycetia</taxon>
        <taxon>Pirellulales</taxon>
        <taxon>Pirellulaceae</taxon>
        <taxon>Rubripirellula</taxon>
    </lineage>
</organism>
<dbReference type="InterPro" id="IPR052376">
    <property type="entry name" value="Oxidative_Scav/Glycosyltrans"/>
</dbReference>
<evidence type="ECO:0000313" key="3">
    <source>
        <dbReference type="Proteomes" id="UP000318538"/>
    </source>
</evidence>
<sequence>MSSASKIEISTELLRTLHRIHRQLTDLHSRIDRGPRQIKAGETLVAKATADVESARQAIKAAKVTSDEKQLQLATREARMKELQAKLNTAASNREFNTLKDQIAADEQANLVQSDEIFEALEQIDVLEKALAEAEAELKKQQSEHTVRVKEVESKQVILKDDLAGVEQQLAAYEAKIPAAVLGDYKRITSAKGEDALAPVDENSCGGCYQTLTTQHIETLRMSVLMRCPNCNAFLYFPENLSP</sequence>
<keyword evidence="3" id="KW-1185">Reference proteome</keyword>
<reference evidence="2 3" key="1">
    <citation type="submission" date="2019-02" db="EMBL/GenBank/DDBJ databases">
        <title>Deep-cultivation of Planctomycetes and their phenomic and genomic characterization uncovers novel biology.</title>
        <authorList>
            <person name="Wiegand S."/>
            <person name="Jogler M."/>
            <person name="Boedeker C."/>
            <person name="Pinto D."/>
            <person name="Vollmers J."/>
            <person name="Rivas-Marin E."/>
            <person name="Kohn T."/>
            <person name="Peeters S.H."/>
            <person name="Heuer A."/>
            <person name="Rast P."/>
            <person name="Oberbeckmann S."/>
            <person name="Bunk B."/>
            <person name="Jeske O."/>
            <person name="Meyerdierks A."/>
            <person name="Storesund J.E."/>
            <person name="Kallscheuer N."/>
            <person name="Luecker S."/>
            <person name="Lage O.M."/>
            <person name="Pohl T."/>
            <person name="Merkel B.J."/>
            <person name="Hornburger P."/>
            <person name="Mueller R.-W."/>
            <person name="Bruemmer F."/>
            <person name="Labrenz M."/>
            <person name="Spormann A.M."/>
            <person name="Op den Camp H."/>
            <person name="Overmann J."/>
            <person name="Amann R."/>
            <person name="Jetten M.S.M."/>
            <person name="Mascher T."/>
            <person name="Medema M.H."/>
            <person name="Devos D.P."/>
            <person name="Kaster A.-K."/>
            <person name="Ovreas L."/>
            <person name="Rohde M."/>
            <person name="Galperin M.Y."/>
            <person name="Jogler C."/>
        </authorList>
    </citation>
    <scope>NUCLEOTIDE SEQUENCE [LARGE SCALE GENOMIC DNA]</scope>
    <source>
        <strain evidence="2 3">K22_7</strain>
    </source>
</reference>
<keyword evidence="1" id="KW-0175">Coiled coil</keyword>
<feature type="coiled-coil region" evidence="1">
    <location>
        <begin position="117"/>
        <end position="176"/>
    </location>
</feature>